<reference evidence="4" key="1">
    <citation type="submission" date="2021-04" db="EMBL/GenBank/DDBJ databases">
        <authorList>
            <consortium name="Molecular Ecology Group"/>
        </authorList>
    </citation>
    <scope>NUCLEOTIDE SEQUENCE</scope>
</reference>
<dbReference type="Proteomes" id="UP000678393">
    <property type="component" value="Unassembled WGS sequence"/>
</dbReference>
<comment type="subcellular location">
    <subcellularLocation>
        <location evidence="1">Membrane</location>
        <topology evidence="1">Multi-pass membrane protein</topology>
    </subcellularLocation>
</comment>
<dbReference type="AlphaFoldDB" id="A0A8S3ZVA8"/>
<dbReference type="InterPro" id="IPR036259">
    <property type="entry name" value="MFS_trans_sf"/>
</dbReference>
<dbReference type="Gene3D" id="1.20.1250.20">
    <property type="entry name" value="MFS general substrate transporter like domains"/>
    <property type="match status" value="1"/>
</dbReference>
<dbReference type="GO" id="GO:0016020">
    <property type="term" value="C:membrane"/>
    <property type="evidence" value="ECO:0007669"/>
    <property type="project" value="UniProtKB-SubCell"/>
</dbReference>
<feature type="transmembrane region" description="Helical" evidence="2">
    <location>
        <begin position="36"/>
        <end position="63"/>
    </location>
</feature>
<dbReference type="OrthoDB" id="6435476at2759"/>
<proteinExistence type="predicted"/>
<feature type="non-terminal residue" evidence="4">
    <location>
        <position position="1"/>
    </location>
</feature>
<feature type="domain" description="Major facilitator superfamily (MFS) profile" evidence="3">
    <location>
        <begin position="40"/>
        <end position="219"/>
    </location>
</feature>
<organism evidence="4 5">
    <name type="scientific">Candidula unifasciata</name>
    <dbReference type="NCBI Taxonomy" id="100452"/>
    <lineage>
        <taxon>Eukaryota</taxon>
        <taxon>Metazoa</taxon>
        <taxon>Spiralia</taxon>
        <taxon>Lophotrochozoa</taxon>
        <taxon>Mollusca</taxon>
        <taxon>Gastropoda</taxon>
        <taxon>Heterobranchia</taxon>
        <taxon>Euthyneura</taxon>
        <taxon>Panpulmonata</taxon>
        <taxon>Eupulmonata</taxon>
        <taxon>Stylommatophora</taxon>
        <taxon>Helicina</taxon>
        <taxon>Helicoidea</taxon>
        <taxon>Geomitridae</taxon>
        <taxon>Candidula</taxon>
    </lineage>
</organism>
<name>A0A8S3ZVA8_9EUPU</name>
<evidence type="ECO:0000256" key="2">
    <source>
        <dbReference type="SAM" id="Phobius"/>
    </source>
</evidence>
<dbReference type="PANTHER" id="PTHR11360:SF284">
    <property type="entry name" value="EG:103B4.3 PROTEIN-RELATED"/>
    <property type="match status" value="1"/>
</dbReference>
<evidence type="ECO:0000256" key="1">
    <source>
        <dbReference type="ARBA" id="ARBA00004141"/>
    </source>
</evidence>
<dbReference type="PROSITE" id="PS50850">
    <property type="entry name" value="MFS"/>
    <property type="match status" value="1"/>
</dbReference>
<sequence length="219" mass="24067">MSKDVKQLSDLPEVGDDIDETSEYYKRNVVPVDRGWAWVICFAGFLVYFVFGVSNQTLVVLFVEIINMYDTSVTMGSLVFMFSVFSVGFMSIVSTNFLAPRFGERAVVSVAGFFNMCGSLGLSFSPSIGYFILMSVLKGLATGAVFVPSISLIRLYFQNRRSIAQIIANVGQSAAVIIVPPAIRIIRKQYGISGTFIVLAGIEFHMTFAGLLLRPISAY</sequence>
<keyword evidence="2" id="KW-0472">Membrane</keyword>
<feature type="transmembrane region" description="Helical" evidence="2">
    <location>
        <begin position="75"/>
        <end position="99"/>
    </location>
</feature>
<gene>
    <name evidence="4" type="ORF">CUNI_LOCUS17053</name>
</gene>
<dbReference type="EMBL" id="CAJHNH020004691">
    <property type="protein sequence ID" value="CAG5131495.1"/>
    <property type="molecule type" value="Genomic_DNA"/>
</dbReference>
<keyword evidence="2" id="KW-1133">Transmembrane helix</keyword>
<dbReference type="InterPro" id="IPR020846">
    <property type="entry name" value="MFS_dom"/>
</dbReference>
<dbReference type="InterPro" id="IPR011701">
    <property type="entry name" value="MFS"/>
</dbReference>
<comment type="caution">
    <text evidence="4">The sequence shown here is derived from an EMBL/GenBank/DDBJ whole genome shotgun (WGS) entry which is preliminary data.</text>
</comment>
<feature type="transmembrane region" description="Helical" evidence="2">
    <location>
        <begin position="130"/>
        <end position="157"/>
    </location>
</feature>
<dbReference type="PANTHER" id="PTHR11360">
    <property type="entry name" value="MONOCARBOXYLATE TRANSPORTER"/>
    <property type="match status" value="1"/>
</dbReference>
<protein>
    <recommendedName>
        <fullName evidence="3">Major facilitator superfamily (MFS) profile domain-containing protein</fullName>
    </recommendedName>
</protein>
<evidence type="ECO:0000313" key="4">
    <source>
        <dbReference type="EMBL" id="CAG5131495.1"/>
    </source>
</evidence>
<evidence type="ECO:0000259" key="3">
    <source>
        <dbReference type="PROSITE" id="PS50850"/>
    </source>
</evidence>
<keyword evidence="2" id="KW-0812">Transmembrane</keyword>
<dbReference type="SUPFAM" id="SSF103473">
    <property type="entry name" value="MFS general substrate transporter"/>
    <property type="match status" value="1"/>
</dbReference>
<feature type="transmembrane region" description="Helical" evidence="2">
    <location>
        <begin position="166"/>
        <end position="186"/>
    </location>
</feature>
<dbReference type="Pfam" id="PF07690">
    <property type="entry name" value="MFS_1"/>
    <property type="match status" value="1"/>
</dbReference>
<dbReference type="GO" id="GO:0008028">
    <property type="term" value="F:monocarboxylic acid transmembrane transporter activity"/>
    <property type="evidence" value="ECO:0007669"/>
    <property type="project" value="TreeGrafter"/>
</dbReference>
<feature type="transmembrane region" description="Helical" evidence="2">
    <location>
        <begin position="192"/>
        <end position="213"/>
    </location>
</feature>
<accession>A0A8S3ZVA8</accession>
<evidence type="ECO:0000313" key="5">
    <source>
        <dbReference type="Proteomes" id="UP000678393"/>
    </source>
</evidence>
<feature type="transmembrane region" description="Helical" evidence="2">
    <location>
        <begin position="106"/>
        <end position="124"/>
    </location>
</feature>
<dbReference type="InterPro" id="IPR050327">
    <property type="entry name" value="Proton-linked_MCT"/>
</dbReference>
<keyword evidence="5" id="KW-1185">Reference proteome</keyword>